<dbReference type="FunFam" id="1.20.140.10:FF:000011">
    <property type="entry name" value="Medium-chain specific acyl-CoA dehydrogenase, mitochondrial"/>
    <property type="match status" value="1"/>
</dbReference>
<dbReference type="InterPro" id="IPR036250">
    <property type="entry name" value="AcylCo_DH-like_C"/>
</dbReference>
<gene>
    <name evidence="10" type="ORF">F4Y08_13915</name>
</gene>
<proteinExistence type="inferred from homology"/>
<comment type="cofactor">
    <cofactor evidence="1 6">
        <name>FAD</name>
        <dbReference type="ChEBI" id="CHEBI:57692"/>
    </cofactor>
</comment>
<feature type="domain" description="Acyl-CoA dehydrogenase/oxidase C-terminal" evidence="7">
    <location>
        <begin position="228"/>
        <end position="376"/>
    </location>
</feature>
<dbReference type="InterPro" id="IPR046373">
    <property type="entry name" value="Acyl-CoA_Oxase/DH_mid-dom_sf"/>
</dbReference>
<dbReference type="Pfam" id="PF02770">
    <property type="entry name" value="Acyl-CoA_dh_M"/>
    <property type="match status" value="1"/>
</dbReference>
<dbReference type="InterPro" id="IPR037069">
    <property type="entry name" value="AcylCoA_DH/ox_N_sf"/>
</dbReference>
<comment type="similarity">
    <text evidence="2 6">Belongs to the acyl-CoA dehydrogenase family.</text>
</comment>
<comment type="caution">
    <text evidence="10">The sequence shown here is derived from an EMBL/GenBank/DDBJ whole genome shotgun (WGS) entry which is preliminary data.</text>
</comment>
<sequence length="379" mass="40875">MNLELTAEQHKIQEQHREFTEGVIIPSAVEWDRIADYPRPLFEQAAEAGLTNRIVPVRHGGRGLSVLDATIGNEELGYGCTGISTALTINELGLLPLLLAGSEDQQAAWLPGILADREVVSFCVTEPEAGSDVAALQTTAVRQGDRWVLNGTKLWITGGNAAAWLAVFAVTDPDQGHEGLSCFFVRADAPGMVRGAPIAKMGQRAAPAVRIEFQDCAVPECHMLGSRGSGFLTIMQTFDTSRPLLCAQAVGLARRARDEAVAYAGRRRAFGQTISRFQGVGFMLADMDIRVAAGRGLVRHAAWLRDQGAGNTREAAIAKAYCGEAAMASATDAVQVFGGVGYSADQPVEKLMRDAKIFQIYEGTTQIQQQIIVRELYRS</sequence>
<feature type="domain" description="Acyl-CoA oxidase/dehydrogenase middle" evidence="8">
    <location>
        <begin position="121"/>
        <end position="216"/>
    </location>
</feature>
<dbReference type="SUPFAM" id="SSF47203">
    <property type="entry name" value="Acyl-CoA dehydrogenase C-terminal domain-like"/>
    <property type="match status" value="1"/>
</dbReference>
<dbReference type="Gene3D" id="1.20.140.10">
    <property type="entry name" value="Butyryl-CoA Dehydrogenase, subunit A, domain 3"/>
    <property type="match status" value="1"/>
</dbReference>
<dbReference type="EMBL" id="VXPY01000095">
    <property type="protein sequence ID" value="MYD91410.1"/>
    <property type="molecule type" value="Genomic_DNA"/>
</dbReference>
<dbReference type="AlphaFoldDB" id="A0A6B1DUB7"/>
<keyword evidence="5 6" id="KW-0560">Oxidoreductase</keyword>
<evidence type="ECO:0000259" key="7">
    <source>
        <dbReference type="Pfam" id="PF00441"/>
    </source>
</evidence>
<dbReference type="InterPro" id="IPR013786">
    <property type="entry name" value="AcylCoA_DH/ox_N"/>
</dbReference>
<organism evidence="10">
    <name type="scientific">Caldilineaceae bacterium SB0662_bin_9</name>
    <dbReference type="NCBI Taxonomy" id="2605258"/>
    <lineage>
        <taxon>Bacteria</taxon>
        <taxon>Bacillati</taxon>
        <taxon>Chloroflexota</taxon>
        <taxon>Caldilineae</taxon>
        <taxon>Caldilineales</taxon>
        <taxon>Caldilineaceae</taxon>
    </lineage>
</organism>
<dbReference type="InterPro" id="IPR009100">
    <property type="entry name" value="AcylCoA_DH/oxidase_NM_dom_sf"/>
</dbReference>
<dbReference type="InterPro" id="IPR009075">
    <property type="entry name" value="AcylCo_DH/oxidase_C"/>
</dbReference>
<name>A0A6B1DUB7_9CHLR</name>
<evidence type="ECO:0000259" key="8">
    <source>
        <dbReference type="Pfam" id="PF02770"/>
    </source>
</evidence>
<evidence type="ECO:0000256" key="3">
    <source>
        <dbReference type="ARBA" id="ARBA00022630"/>
    </source>
</evidence>
<reference evidence="10" key="1">
    <citation type="submission" date="2019-09" db="EMBL/GenBank/DDBJ databases">
        <title>Characterisation of the sponge microbiome using genome-centric metagenomics.</title>
        <authorList>
            <person name="Engelberts J.P."/>
            <person name="Robbins S.J."/>
            <person name="De Goeij J.M."/>
            <person name="Aranda M."/>
            <person name="Bell S.C."/>
            <person name="Webster N.S."/>
        </authorList>
    </citation>
    <scope>NUCLEOTIDE SEQUENCE</scope>
    <source>
        <strain evidence="10">SB0662_bin_9</strain>
    </source>
</reference>
<protein>
    <submittedName>
        <fullName evidence="10">Acyl-CoA dehydrogenase</fullName>
    </submittedName>
</protein>
<dbReference type="SUPFAM" id="SSF56645">
    <property type="entry name" value="Acyl-CoA dehydrogenase NM domain-like"/>
    <property type="match status" value="1"/>
</dbReference>
<evidence type="ECO:0000313" key="10">
    <source>
        <dbReference type="EMBL" id="MYD91410.1"/>
    </source>
</evidence>
<dbReference type="PIRSF" id="PIRSF016578">
    <property type="entry name" value="HsaA"/>
    <property type="match status" value="1"/>
</dbReference>
<dbReference type="PANTHER" id="PTHR43884">
    <property type="entry name" value="ACYL-COA DEHYDROGENASE"/>
    <property type="match status" value="1"/>
</dbReference>
<keyword evidence="4 6" id="KW-0274">FAD</keyword>
<dbReference type="PROSITE" id="PS00072">
    <property type="entry name" value="ACYL_COA_DH_1"/>
    <property type="match status" value="1"/>
</dbReference>
<evidence type="ECO:0000256" key="1">
    <source>
        <dbReference type="ARBA" id="ARBA00001974"/>
    </source>
</evidence>
<dbReference type="InterPro" id="IPR006091">
    <property type="entry name" value="Acyl-CoA_Oxase/DH_mid-dom"/>
</dbReference>
<evidence type="ECO:0000256" key="4">
    <source>
        <dbReference type="ARBA" id="ARBA00022827"/>
    </source>
</evidence>
<dbReference type="PROSITE" id="PS00073">
    <property type="entry name" value="ACYL_COA_DH_2"/>
    <property type="match status" value="1"/>
</dbReference>
<dbReference type="GO" id="GO:0050660">
    <property type="term" value="F:flavin adenine dinucleotide binding"/>
    <property type="evidence" value="ECO:0007669"/>
    <property type="project" value="InterPro"/>
</dbReference>
<dbReference type="GO" id="GO:0003995">
    <property type="term" value="F:acyl-CoA dehydrogenase activity"/>
    <property type="evidence" value="ECO:0007669"/>
    <property type="project" value="InterPro"/>
</dbReference>
<evidence type="ECO:0000256" key="6">
    <source>
        <dbReference type="RuleBase" id="RU362125"/>
    </source>
</evidence>
<dbReference type="Gene3D" id="2.40.110.10">
    <property type="entry name" value="Butyryl-CoA Dehydrogenase, subunit A, domain 2"/>
    <property type="match status" value="1"/>
</dbReference>
<dbReference type="InterPro" id="IPR006089">
    <property type="entry name" value="Acyl-CoA_DH_CS"/>
</dbReference>
<accession>A0A6B1DUB7</accession>
<evidence type="ECO:0000256" key="2">
    <source>
        <dbReference type="ARBA" id="ARBA00009347"/>
    </source>
</evidence>
<evidence type="ECO:0000259" key="9">
    <source>
        <dbReference type="Pfam" id="PF02771"/>
    </source>
</evidence>
<dbReference type="PANTHER" id="PTHR43884:SF12">
    <property type="entry name" value="ISOVALERYL-COA DEHYDROGENASE, MITOCHONDRIAL-RELATED"/>
    <property type="match status" value="1"/>
</dbReference>
<evidence type="ECO:0000256" key="5">
    <source>
        <dbReference type="ARBA" id="ARBA00023002"/>
    </source>
</evidence>
<dbReference type="Gene3D" id="1.10.540.10">
    <property type="entry name" value="Acyl-CoA dehydrogenase/oxidase, N-terminal domain"/>
    <property type="match status" value="1"/>
</dbReference>
<feature type="domain" description="Acyl-CoA dehydrogenase/oxidase N-terminal" evidence="9">
    <location>
        <begin position="6"/>
        <end position="115"/>
    </location>
</feature>
<dbReference type="Pfam" id="PF02771">
    <property type="entry name" value="Acyl-CoA_dh_N"/>
    <property type="match status" value="1"/>
</dbReference>
<keyword evidence="3 6" id="KW-0285">Flavoprotein</keyword>
<dbReference type="FunFam" id="2.40.110.10:FF:000001">
    <property type="entry name" value="Acyl-CoA dehydrogenase, mitochondrial"/>
    <property type="match status" value="1"/>
</dbReference>
<dbReference type="Pfam" id="PF00441">
    <property type="entry name" value="Acyl-CoA_dh_1"/>
    <property type="match status" value="1"/>
</dbReference>